<feature type="transmembrane region" description="Helical" evidence="1">
    <location>
        <begin position="12"/>
        <end position="31"/>
    </location>
</feature>
<evidence type="ECO:0000259" key="2">
    <source>
        <dbReference type="Pfam" id="PF05232"/>
    </source>
</evidence>
<dbReference type="EMBL" id="OY726394">
    <property type="protein sequence ID" value="CAJ1499786.1"/>
    <property type="molecule type" value="Genomic_DNA"/>
</dbReference>
<feature type="transmembrane region" description="Helical" evidence="1">
    <location>
        <begin position="76"/>
        <end position="98"/>
    </location>
</feature>
<evidence type="ECO:0000256" key="1">
    <source>
        <dbReference type="SAM" id="Phobius"/>
    </source>
</evidence>
<dbReference type="InterPro" id="IPR058208">
    <property type="entry name" value="PACE"/>
</dbReference>
<dbReference type="Pfam" id="PF05232">
    <property type="entry name" value="BTP"/>
    <property type="match status" value="2"/>
</dbReference>
<feature type="domain" description="Chlorhexidine efflux transporter" evidence="2">
    <location>
        <begin position="4"/>
        <end position="64"/>
    </location>
</feature>
<keyword evidence="4" id="KW-1185">Reference proteome</keyword>
<dbReference type="NCBIfam" id="NF033664">
    <property type="entry name" value="PACE_transport"/>
    <property type="match status" value="1"/>
</dbReference>
<reference evidence="3 4" key="1">
    <citation type="submission" date="2023-08" db="EMBL/GenBank/DDBJ databases">
        <authorList>
            <person name="Folkvardsen B D."/>
            <person name="Norman A."/>
        </authorList>
    </citation>
    <scope>NUCLEOTIDE SEQUENCE [LARGE SCALE GENOMIC DNA]</scope>
    <source>
        <strain evidence="3 4">Mu0083</strain>
    </source>
</reference>
<name>A0ABM9LIW5_9MYCO</name>
<dbReference type="Proteomes" id="UP001190336">
    <property type="component" value="Chromosome"/>
</dbReference>
<keyword evidence="1" id="KW-0472">Membrane</keyword>
<feature type="transmembrane region" description="Helical" evidence="1">
    <location>
        <begin position="37"/>
        <end position="55"/>
    </location>
</feature>
<evidence type="ECO:0000313" key="4">
    <source>
        <dbReference type="Proteomes" id="UP001190336"/>
    </source>
</evidence>
<feature type="transmembrane region" description="Helical" evidence="1">
    <location>
        <begin position="110"/>
        <end position="127"/>
    </location>
</feature>
<evidence type="ECO:0000313" key="3">
    <source>
        <dbReference type="EMBL" id="CAJ1499786.1"/>
    </source>
</evidence>
<protein>
    <submittedName>
        <fullName evidence="3">PACE efflux transporter</fullName>
    </submittedName>
</protein>
<feature type="domain" description="Chlorhexidine efflux transporter" evidence="2">
    <location>
        <begin position="70"/>
        <end position="132"/>
    </location>
</feature>
<dbReference type="RefSeq" id="WP_308473067.1">
    <property type="nucleotide sequence ID" value="NZ_OY726394.1"/>
</dbReference>
<proteinExistence type="predicted"/>
<keyword evidence="1" id="KW-0812">Transmembrane</keyword>
<dbReference type="InterPro" id="IPR007896">
    <property type="entry name" value="BTP_bacteria"/>
</dbReference>
<keyword evidence="1" id="KW-1133">Transmembrane helix</keyword>
<accession>A0ABM9LIW5</accession>
<sequence>MSPAFRRIVYVVSYELVAVALTTWGLTLLGFGGGRSGALAVAASTVAMLWNYLWTTVFEAWEHRQHSPTRTVRRRIVHALGFEGGLVLLLLPLVSWLLKVSLLQAFGLEIGLLAFFLGYTFVFAWLFDTVWPPRGNAA</sequence>
<organism evidence="3 4">
    <name type="scientific">[Mycobacterium] kokjensenii</name>
    <dbReference type="NCBI Taxonomy" id="3064287"/>
    <lineage>
        <taxon>Bacteria</taxon>
        <taxon>Bacillati</taxon>
        <taxon>Actinomycetota</taxon>
        <taxon>Actinomycetes</taxon>
        <taxon>Mycobacteriales</taxon>
        <taxon>Mycobacteriaceae</taxon>
        <taxon>Mycolicibacter</taxon>
    </lineage>
</organism>
<gene>
    <name evidence="3" type="ORF">MU0083_002269</name>
</gene>